<reference evidence="2" key="1">
    <citation type="submission" date="2021-06" db="EMBL/GenBank/DDBJ databases">
        <title>Parelaphostrongylus tenuis whole genome reference sequence.</title>
        <authorList>
            <person name="Garwood T.J."/>
            <person name="Larsen P.A."/>
            <person name="Fountain-Jones N.M."/>
            <person name="Garbe J.R."/>
            <person name="Macchietto M.G."/>
            <person name="Kania S.A."/>
            <person name="Gerhold R.W."/>
            <person name="Richards J.E."/>
            <person name="Wolf T.M."/>
        </authorList>
    </citation>
    <scope>NUCLEOTIDE SEQUENCE</scope>
    <source>
        <strain evidence="2">MNPRO001-30</strain>
        <tissue evidence="2">Meninges</tissue>
    </source>
</reference>
<dbReference type="EMBL" id="JAHQIW010002694">
    <property type="protein sequence ID" value="KAJ1356094.1"/>
    <property type="molecule type" value="Genomic_DNA"/>
</dbReference>
<name>A0AAD5QNR8_PARTN</name>
<keyword evidence="3" id="KW-1185">Reference proteome</keyword>
<sequence length="96" mass="10939">MTGCLHFRGVLLVLFLTVFACAFGDSLGSGSIRWSKANGLWGKRSVYNMDGLDNSDRLANNVMSFEDRFRPTDSGHNDWVKRTQWQIANGLWGRRR</sequence>
<dbReference type="AlphaFoldDB" id="A0AAD5QNR8"/>
<accession>A0AAD5QNR8</accession>
<protein>
    <submittedName>
        <fullName evidence="2">Uncharacterized protein</fullName>
    </submittedName>
</protein>
<evidence type="ECO:0000313" key="2">
    <source>
        <dbReference type="EMBL" id="KAJ1356094.1"/>
    </source>
</evidence>
<keyword evidence="1" id="KW-0732">Signal</keyword>
<evidence type="ECO:0000256" key="1">
    <source>
        <dbReference type="SAM" id="SignalP"/>
    </source>
</evidence>
<dbReference type="Proteomes" id="UP001196413">
    <property type="component" value="Unassembled WGS sequence"/>
</dbReference>
<proteinExistence type="predicted"/>
<feature type="chain" id="PRO_5042127363" evidence="1">
    <location>
        <begin position="25"/>
        <end position="96"/>
    </location>
</feature>
<evidence type="ECO:0000313" key="3">
    <source>
        <dbReference type="Proteomes" id="UP001196413"/>
    </source>
</evidence>
<feature type="signal peptide" evidence="1">
    <location>
        <begin position="1"/>
        <end position="24"/>
    </location>
</feature>
<organism evidence="2 3">
    <name type="scientific">Parelaphostrongylus tenuis</name>
    <name type="common">Meningeal worm</name>
    <dbReference type="NCBI Taxonomy" id="148309"/>
    <lineage>
        <taxon>Eukaryota</taxon>
        <taxon>Metazoa</taxon>
        <taxon>Ecdysozoa</taxon>
        <taxon>Nematoda</taxon>
        <taxon>Chromadorea</taxon>
        <taxon>Rhabditida</taxon>
        <taxon>Rhabditina</taxon>
        <taxon>Rhabditomorpha</taxon>
        <taxon>Strongyloidea</taxon>
        <taxon>Metastrongylidae</taxon>
        <taxon>Parelaphostrongylus</taxon>
    </lineage>
</organism>
<gene>
    <name evidence="2" type="ORF">KIN20_013730</name>
</gene>
<comment type="caution">
    <text evidence="2">The sequence shown here is derived from an EMBL/GenBank/DDBJ whole genome shotgun (WGS) entry which is preliminary data.</text>
</comment>